<reference evidence="4" key="1">
    <citation type="submission" date="2022-05" db="EMBL/GenBank/DDBJ databases">
        <title>The Musa troglodytarum L. genome provides insights into the mechanism of non-climacteric behaviour and enrichment of carotenoids.</title>
        <authorList>
            <person name="Wang J."/>
        </authorList>
    </citation>
    <scope>NUCLEOTIDE SEQUENCE</scope>
    <source>
        <tissue evidence="4">Leaf</tissue>
    </source>
</reference>
<evidence type="ECO:0000259" key="3">
    <source>
        <dbReference type="Pfam" id="PF00080"/>
    </source>
</evidence>
<evidence type="ECO:0000256" key="2">
    <source>
        <dbReference type="SAM" id="MobiDB-lite"/>
    </source>
</evidence>
<accession>A0A9E7H700</accession>
<dbReference type="InterPro" id="IPR024134">
    <property type="entry name" value="SOD_Cu/Zn_/chaperone"/>
</dbReference>
<evidence type="ECO:0000313" key="5">
    <source>
        <dbReference type="Proteomes" id="UP001055439"/>
    </source>
</evidence>
<dbReference type="PANTHER" id="PTHR10003">
    <property type="entry name" value="SUPEROXIDE DISMUTASE CU-ZN -RELATED"/>
    <property type="match status" value="1"/>
</dbReference>
<dbReference type="GO" id="GO:0005507">
    <property type="term" value="F:copper ion binding"/>
    <property type="evidence" value="ECO:0007669"/>
    <property type="project" value="InterPro"/>
</dbReference>
<dbReference type="InterPro" id="IPR001424">
    <property type="entry name" value="SOD_Cu_Zn_dom"/>
</dbReference>
<dbReference type="PRINTS" id="PR00068">
    <property type="entry name" value="CUZNDISMTASE"/>
</dbReference>
<dbReference type="Pfam" id="PF00080">
    <property type="entry name" value="Sod_Cu"/>
    <property type="match status" value="1"/>
</dbReference>
<organism evidence="4 5">
    <name type="scientific">Musa troglodytarum</name>
    <name type="common">fe'i banana</name>
    <dbReference type="NCBI Taxonomy" id="320322"/>
    <lineage>
        <taxon>Eukaryota</taxon>
        <taxon>Viridiplantae</taxon>
        <taxon>Streptophyta</taxon>
        <taxon>Embryophyta</taxon>
        <taxon>Tracheophyta</taxon>
        <taxon>Spermatophyta</taxon>
        <taxon>Magnoliopsida</taxon>
        <taxon>Liliopsida</taxon>
        <taxon>Zingiberales</taxon>
        <taxon>Musaceae</taxon>
        <taxon>Musa</taxon>
    </lineage>
</organism>
<dbReference type="OrthoDB" id="1686021at2759"/>
<keyword evidence="5" id="KW-1185">Reference proteome</keyword>
<dbReference type="InterPro" id="IPR036423">
    <property type="entry name" value="SOD-like_Cu/Zn_dom_sf"/>
</dbReference>
<dbReference type="GO" id="GO:0006801">
    <property type="term" value="P:superoxide metabolic process"/>
    <property type="evidence" value="ECO:0007669"/>
    <property type="project" value="InterPro"/>
</dbReference>
<dbReference type="AlphaFoldDB" id="A0A9E7H700"/>
<dbReference type="SUPFAM" id="SSF49329">
    <property type="entry name" value="Cu,Zn superoxide dismutase-like"/>
    <property type="match status" value="1"/>
</dbReference>
<proteinExistence type="predicted"/>
<dbReference type="EMBL" id="CP097510">
    <property type="protein sequence ID" value="URE27931.1"/>
    <property type="molecule type" value="Genomic_DNA"/>
</dbReference>
<sequence length="110" mass="11352">MTSKGPHFNPTGDHGDREVPVGHFGDLGNVIAGDDGTANLTMLDSKMALIGSDSIIGRAIVVHADPDDLGWGGHELGKTTGNSGARVACGKYSTVLPQSLVLSLFLVLLV</sequence>
<evidence type="ECO:0000256" key="1">
    <source>
        <dbReference type="ARBA" id="ARBA00023008"/>
    </source>
</evidence>
<dbReference type="Gene3D" id="2.60.40.200">
    <property type="entry name" value="Superoxide dismutase, copper/zinc binding domain"/>
    <property type="match status" value="1"/>
</dbReference>
<name>A0A9E7H700_9LILI</name>
<feature type="region of interest" description="Disordered" evidence="2">
    <location>
        <begin position="1"/>
        <end position="20"/>
    </location>
</feature>
<dbReference type="Proteomes" id="UP001055439">
    <property type="component" value="Chromosome 8"/>
</dbReference>
<evidence type="ECO:0000313" key="4">
    <source>
        <dbReference type="EMBL" id="URE27931.1"/>
    </source>
</evidence>
<protein>
    <recommendedName>
        <fullName evidence="3">Superoxide dismutase copper/zinc binding domain-containing protein</fullName>
    </recommendedName>
</protein>
<feature type="domain" description="Superoxide dismutase copper/zinc binding" evidence="3">
    <location>
        <begin position="2"/>
        <end position="90"/>
    </location>
</feature>
<gene>
    <name evidence="4" type="ORF">MUK42_34692</name>
</gene>
<keyword evidence="1" id="KW-0186">Copper</keyword>